<reference evidence="1" key="1">
    <citation type="submission" date="2021-03" db="EMBL/GenBank/DDBJ databases">
        <title>Draft genome sequence of rust myrtle Austropuccinia psidii MF-1, a brazilian biotype.</title>
        <authorList>
            <person name="Quecine M.C."/>
            <person name="Pachon D.M.R."/>
            <person name="Bonatelli M.L."/>
            <person name="Correr F.H."/>
            <person name="Franceschini L.M."/>
            <person name="Leite T.F."/>
            <person name="Margarido G.R.A."/>
            <person name="Almeida C.A."/>
            <person name="Ferrarezi J.A."/>
            <person name="Labate C.A."/>
        </authorList>
    </citation>
    <scope>NUCLEOTIDE SEQUENCE</scope>
    <source>
        <strain evidence="1">MF-1</strain>
    </source>
</reference>
<dbReference type="EMBL" id="AVOT02018765">
    <property type="protein sequence ID" value="MBW0505894.1"/>
    <property type="molecule type" value="Genomic_DNA"/>
</dbReference>
<proteinExistence type="predicted"/>
<comment type="caution">
    <text evidence="1">The sequence shown here is derived from an EMBL/GenBank/DDBJ whole genome shotgun (WGS) entry which is preliminary data.</text>
</comment>
<evidence type="ECO:0000313" key="1">
    <source>
        <dbReference type="EMBL" id="MBW0505894.1"/>
    </source>
</evidence>
<evidence type="ECO:0000313" key="2">
    <source>
        <dbReference type="Proteomes" id="UP000765509"/>
    </source>
</evidence>
<organism evidence="1 2">
    <name type="scientific">Austropuccinia psidii MF-1</name>
    <dbReference type="NCBI Taxonomy" id="1389203"/>
    <lineage>
        <taxon>Eukaryota</taxon>
        <taxon>Fungi</taxon>
        <taxon>Dikarya</taxon>
        <taxon>Basidiomycota</taxon>
        <taxon>Pucciniomycotina</taxon>
        <taxon>Pucciniomycetes</taxon>
        <taxon>Pucciniales</taxon>
        <taxon>Sphaerophragmiaceae</taxon>
        <taxon>Austropuccinia</taxon>
    </lineage>
</organism>
<keyword evidence="2" id="KW-1185">Reference proteome</keyword>
<gene>
    <name evidence="1" type="ORF">O181_045609</name>
</gene>
<dbReference type="Proteomes" id="UP000765509">
    <property type="component" value="Unassembled WGS sequence"/>
</dbReference>
<dbReference type="AlphaFoldDB" id="A0A9Q3DMD0"/>
<sequence>MWLKELFLCPKNSMWTISSFLMECRTADPFPLLLSPLPKCSPSLYLTLHRQKSTIVALLACSATWVPEQGPTWPMQVPVLHSFSMNPVPIMSPHSRISFVTFVGQDRGESSWAQTKALVSLHIVAMTGDLILTLAPLAEAVCSSTVLLVGKHPNRVWFLFPPPRQSTGLFPTAVRIFLAPKTYL</sequence>
<name>A0A9Q3DMD0_9BASI</name>
<accession>A0A9Q3DMD0</accession>
<protein>
    <submittedName>
        <fullName evidence="1">Uncharacterized protein</fullName>
    </submittedName>
</protein>